<dbReference type="SUPFAM" id="SSF50129">
    <property type="entry name" value="GroES-like"/>
    <property type="match status" value="1"/>
</dbReference>
<dbReference type="GO" id="GO:0016491">
    <property type="term" value="F:oxidoreductase activity"/>
    <property type="evidence" value="ECO:0007669"/>
    <property type="project" value="InterPro"/>
</dbReference>
<dbReference type="AlphaFoldDB" id="A0A1B1MIG7"/>
<dbReference type="OrthoDB" id="3727682at2"/>
<dbReference type="InterPro" id="IPR036291">
    <property type="entry name" value="NAD(P)-bd_dom_sf"/>
</dbReference>
<evidence type="ECO:0000313" key="2">
    <source>
        <dbReference type="Proteomes" id="UP000092598"/>
    </source>
</evidence>
<dbReference type="SUPFAM" id="SSF51735">
    <property type="entry name" value="NAD(P)-binding Rossmann-fold domains"/>
    <property type="match status" value="1"/>
</dbReference>
<accession>A0A1B1MIG7</accession>
<dbReference type="STRING" id="1915.SLINC_5958"/>
<name>A0A1B1MIG7_STRLN</name>
<dbReference type="PATRIC" id="fig|1915.4.peg.6597"/>
<dbReference type="RefSeq" id="WP_067440249.1">
    <property type="nucleotide sequence ID" value="NZ_CP016438.1"/>
</dbReference>
<evidence type="ECO:0000313" key="1">
    <source>
        <dbReference type="EMBL" id="ANS68182.1"/>
    </source>
</evidence>
<organism evidence="1 2">
    <name type="scientific">Streptomyces lincolnensis</name>
    <dbReference type="NCBI Taxonomy" id="1915"/>
    <lineage>
        <taxon>Bacteria</taxon>
        <taxon>Bacillati</taxon>
        <taxon>Actinomycetota</taxon>
        <taxon>Actinomycetes</taxon>
        <taxon>Kitasatosporales</taxon>
        <taxon>Streptomycetaceae</taxon>
        <taxon>Streptomyces</taxon>
    </lineage>
</organism>
<dbReference type="KEGG" id="sls:SLINC_5958"/>
<dbReference type="Pfam" id="PF13602">
    <property type="entry name" value="ADH_zinc_N_2"/>
    <property type="match status" value="1"/>
</dbReference>
<protein>
    <submittedName>
        <fullName evidence="1">Zn-dependent oxidoreductase, NADPH:quinone reductase</fullName>
    </submittedName>
</protein>
<keyword evidence="2" id="KW-1185">Reference proteome</keyword>
<dbReference type="InterPro" id="IPR050700">
    <property type="entry name" value="YIM1/Zinc_Alcohol_DH_Fams"/>
</dbReference>
<proteinExistence type="predicted"/>
<sequence>MTTAAPRTQVITQHRFGGPDVLEPAHRPRPVPAGDEILLRVRAAGVTPQDRQARSGTAPLYGDPPFTLGSDVSGVVEEVGAEVTGLRPGDEVFGRVDGGGYAVHLTAPARHFAVKPASLDHVRAAAVPTAALTAWQALIDIARIGPGTRVLIHAAAGGVGHVAVQLAKAEGAYVIGTARADDHTFLRDLGADEPVEDTADFDTVVQDVDVALDLLGGTHGPHSLSALRPKGLLLCAVPGDLGLSPEDVEGRGMRFAVVQPEPSAERLTKIAALLASDRIRVHVSAALPFAEVSKAHELGEGGGVRGALVLVMPD</sequence>
<dbReference type="SMART" id="SM00829">
    <property type="entry name" value="PKS_ER"/>
    <property type="match status" value="1"/>
</dbReference>
<dbReference type="Proteomes" id="UP000092598">
    <property type="component" value="Chromosome"/>
</dbReference>
<dbReference type="Gene3D" id="3.90.180.10">
    <property type="entry name" value="Medium-chain alcohol dehydrogenases, catalytic domain"/>
    <property type="match status" value="1"/>
</dbReference>
<dbReference type="CDD" id="cd05289">
    <property type="entry name" value="MDR_like_2"/>
    <property type="match status" value="1"/>
</dbReference>
<dbReference type="EMBL" id="CP016438">
    <property type="protein sequence ID" value="ANS68182.1"/>
    <property type="molecule type" value="Genomic_DNA"/>
</dbReference>
<dbReference type="InterPro" id="IPR020843">
    <property type="entry name" value="ER"/>
</dbReference>
<gene>
    <name evidence="1" type="ORF">SLINC_5958</name>
</gene>
<dbReference type="InterPro" id="IPR011032">
    <property type="entry name" value="GroES-like_sf"/>
</dbReference>
<reference evidence="1 2" key="1">
    <citation type="submission" date="2016-07" db="EMBL/GenBank/DDBJ databases">
        <title>Enhancement of antibiotic productionsby engineered nitrateutilization in actinobacteria.</title>
        <authorList>
            <person name="Meng S.C."/>
        </authorList>
    </citation>
    <scope>NUCLEOTIDE SEQUENCE [LARGE SCALE GENOMIC DNA]</scope>
    <source>
        <strain evidence="1 2">NRRL 2936</strain>
    </source>
</reference>
<dbReference type="InterPro" id="IPR013154">
    <property type="entry name" value="ADH-like_N"/>
</dbReference>
<dbReference type="Gene3D" id="3.40.50.720">
    <property type="entry name" value="NAD(P)-binding Rossmann-like Domain"/>
    <property type="match status" value="1"/>
</dbReference>
<dbReference type="PANTHER" id="PTHR11695:SF294">
    <property type="entry name" value="RETICULON-4-INTERACTING PROTEIN 1, MITOCHONDRIAL"/>
    <property type="match status" value="1"/>
</dbReference>
<dbReference type="Pfam" id="PF08240">
    <property type="entry name" value="ADH_N"/>
    <property type="match status" value="1"/>
</dbReference>
<dbReference type="PANTHER" id="PTHR11695">
    <property type="entry name" value="ALCOHOL DEHYDROGENASE RELATED"/>
    <property type="match status" value="1"/>
</dbReference>